<dbReference type="InterPro" id="IPR001962">
    <property type="entry name" value="Asn_synthase"/>
</dbReference>
<name>A0A0P8BIR7_9CYAN</name>
<evidence type="ECO:0000259" key="11">
    <source>
        <dbReference type="PROSITE" id="PS51278"/>
    </source>
</evidence>
<comment type="pathway">
    <text evidence="1">Amino-acid biosynthesis; L-asparagine biosynthesis; L-asparagine from L-aspartate (L-Gln route): step 1/1.</text>
</comment>
<keyword evidence="9" id="KW-0028">Amino-acid biosynthesis</keyword>
<comment type="caution">
    <text evidence="12">The sequence shown here is derived from an EMBL/GenBank/DDBJ whole genome shotgun (WGS) entry which is preliminary data.</text>
</comment>
<dbReference type="PROSITE" id="PS51278">
    <property type="entry name" value="GATASE_TYPE_2"/>
    <property type="match status" value="1"/>
</dbReference>
<dbReference type="InterPro" id="IPR033738">
    <property type="entry name" value="AsnB_N"/>
</dbReference>
<evidence type="ECO:0000256" key="7">
    <source>
        <dbReference type="ARBA" id="ARBA00022962"/>
    </source>
</evidence>
<dbReference type="SUPFAM" id="SSF56235">
    <property type="entry name" value="N-terminal nucleophile aminohydrolases (Ntn hydrolases)"/>
    <property type="match status" value="1"/>
</dbReference>
<dbReference type="PIRSF" id="PIRSF001589">
    <property type="entry name" value="Asn_synthetase_glu-h"/>
    <property type="match status" value="1"/>
</dbReference>
<dbReference type="AlphaFoldDB" id="A0A0P8BIR7"/>
<dbReference type="STRING" id="1666911.HLUCCA11_17825"/>
<dbReference type="CDD" id="cd00712">
    <property type="entry name" value="AsnB"/>
    <property type="match status" value="1"/>
</dbReference>
<dbReference type="InterPro" id="IPR017932">
    <property type="entry name" value="GATase_2_dom"/>
</dbReference>
<gene>
    <name evidence="12" type="primary">asnB</name>
    <name evidence="12" type="ORF">HLUCCA11_17825</name>
</gene>
<feature type="binding site" evidence="10">
    <location>
        <position position="104"/>
    </location>
    <ligand>
        <name>L-glutamine</name>
        <dbReference type="ChEBI" id="CHEBI:58359"/>
    </ligand>
</feature>
<keyword evidence="12" id="KW-0436">Ligase</keyword>
<dbReference type="Gene3D" id="3.40.50.620">
    <property type="entry name" value="HUPs"/>
    <property type="match status" value="1"/>
</dbReference>
<feature type="domain" description="Glutamine amidotransferase type-2" evidence="11">
    <location>
        <begin position="2"/>
        <end position="217"/>
    </location>
</feature>
<proteinExistence type="inferred from homology"/>
<keyword evidence="6 9" id="KW-0061">Asparagine biosynthesis</keyword>
<dbReference type="PANTHER" id="PTHR43284">
    <property type="entry name" value="ASPARAGINE SYNTHETASE (GLUTAMINE-HYDROLYZING)"/>
    <property type="match status" value="1"/>
</dbReference>
<dbReference type="EC" id="6.3.5.4" evidence="3"/>
<dbReference type="GO" id="GO:0004066">
    <property type="term" value="F:asparagine synthase (glutamine-hydrolyzing) activity"/>
    <property type="evidence" value="ECO:0007669"/>
    <property type="project" value="UniProtKB-EC"/>
</dbReference>
<dbReference type="Pfam" id="PF00733">
    <property type="entry name" value="Asn_synthase"/>
    <property type="match status" value="1"/>
</dbReference>
<evidence type="ECO:0000256" key="4">
    <source>
        <dbReference type="ARBA" id="ARBA00022741"/>
    </source>
</evidence>
<evidence type="ECO:0000256" key="5">
    <source>
        <dbReference type="ARBA" id="ARBA00022840"/>
    </source>
</evidence>
<dbReference type="GO" id="GO:0006529">
    <property type="term" value="P:asparagine biosynthetic process"/>
    <property type="evidence" value="ECO:0007669"/>
    <property type="project" value="UniProtKB-KW"/>
</dbReference>
<evidence type="ECO:0000256" key="6">
    <source>
        <dbReference type="ARBA" id="ARBA00022888"/>
    </source>
</evidence>
<comment type="similarity">
    <text evidence="2">Belongs to the asparagine synthetase family.</text>
</comment>
<feature type="binding site" evidence="10">
    <location>
        <position position="291"/>
    </location>
    <ligand>
        <name>ATP</name>
        <dbReference type="ChEBI" id="CHEBI:30616"/>
    </ligand>
</feature>
<organism evidence="12 13">
    <name type="scientific">Phormidesmis priestleyi Ana</name>
    <dbReference type="NCBI Taxonomy" id="1666911"/>
    <lineage>
        <taxon>Bacteria</taxon>
        <taxon>Bacillati</taxon>
        <taxon>Cyanobacteriota</taxon>
        <taxon>Cyanophyceae</taxon>
        <taxon>Leptolyngbyales</taxon>
        <taxon>Leptolyngbyaceae</taxon>
        <taxon>Phormidesmis</taxon>
    </lineage>
</organism>
<dbReference type="CDD" id="cd01991">
    <property type="entry name" value="Asn_synthase_B_C"/>
    <property type="match status" value="1"/>
</dbReference>
<dbReference type="InterPro" id="IPR051786">
    <property type="entry name" value="ASN_synthetase/amidase"/>
</dbReference>
<evidence type="ECO:0000256" key="2">
    <source>
        <dbReference type="ARBA" id="ARBA00005752"/>
    </source>
</evidence>
<reference evidence="12 13" key="1">
    <citation type="submission" date="2015-09" db="EMBL/GenBank/DDBJ databases">
        <title>Identification and resolution of microdiversity through metagenomic sequencing of parallel consortia.</title>
        <authorList>
            <person name="Nelson W.C."/>
            <person name="Romine M.F."/>
            <person name="Lindemann S.R."/>
        </authorList>
    </citation>
    <scope>NUCLEOTIDE SEQUENCE [LARGE SCALE GENOMIC DNA]</scope>
    <source>
        <strain evidence="12">Ana</strain>
    </source>
</reference>
<evidence type="ECO:0000313" key="12">
    <source>
        <dbReference type="EMBL" id="KPQ33595.1"/>
    </source>
</evidence>
<evidence type="ECO:0000256" key="1">
    <source>
        <dbReference type="ARBA" id="ARBA00005187"/>
    </source>
</evidence>
<dbReference type="InterPro" id="IPR006426">
    <property type="entry name" value="Asn_synth_AEB"/>
</dbReference>
<evidence type="ECO:0000256" key="10">
    <source>
        <dbReference type="PIRSR" id="PIRSR001589-2"/>
    </source>
</evidence>
<sequence length="599" mass="68049">MCGIAGVLSKNPTGAIKLNQAISAMQKTLQYRGPDDQGTYISQDQQIALAHTRLSILDLSTAGHQPMSTPDGRYWITFNGEIYNFQALRSQLQCEGIPFHSNTDTEVILRLYERDGIDCLKHLRGMFAFAIWDNWEKTAFLARDPLGIKPLYYWQSGTTLVFASELRTVLASGLPSKKLSPTGLYGYLTTGSVPEPHTLIDQIYLLQAGYSLQWQAGETQQHRYWNIDFHSKIIDLEDAITLTRSALLDSVKHHLISDVPVGIFLSGGIDSTAMVALARQTQTDPLHTYSIAFEETQWNEGDLARQIARQFGTNHSEYVVTAAIGQSLLPQFLAAIDQPSIDGFNTFCVSKLAYDAGTKVVLSGLGGDEIFGGYTSFAAVPQMVRLGQRIKALHPIPCTLGRVLEQWSASPKWRRLGDFLQAPPTPSAAYQRFRGIFSHREAQEILSYYCPESVSLHQSYQLFSEQHFDSIQDEISWLELSRYMRNQLLRDSDVMSMRWGLELRVPFVDRQLLEKIAQIPSSLRLQSGKQLLIQAVPEVPEWIFNRPKRGFAFPYEQWMTHEWKDYVQDTPVPDTIQLSPWYRRWSLVILHHWLQQLTA</sequence>
<dbReference type="PANTHER" id="PTHR43284:SF1">
    <property type="entry name" value="ASPARAGINE SYNTHETASE"/>
    <property type="match status" value="1"/>
</dbReference>
<keyword evidence="4 10" id="KW-0547">Nucleotide-binding</keyword>
<dbReference type="NCBIfam" id="TIGR01536">
    <property type="entry name" value="asn_synth_AEB"/>
    <property type="match status" value="1"/>
</dbReference>
<dbReference type="Pfam" id="PF13522">
    <property type="entry name" value="GATase_6"/>
    <property type="match status" value="1"/>
</dbReference>
<evidence type="ECO:0000313" key="13">
    <source>
        <dbReference type="Proteomes" id="UP000050465"/>
    </source>
</evidence>
<comment type="catalytic activity">
    <reaction evidence="8">
        <text>L-aspartate + L-glutamine + ATP + H2O = L-asparagine + L-glutamate + AMP + diphosphate + H(+)</text>
        <dbReference type="Rhea" id="RHEA:12228"/>
        <dbReference type="ChEBI" id="CHEBI:15377"/>
        <dbReference type="ChEBI" id="CHEBI:15378"/>
        <dbReference type="ChEBI" id="CHEBI:29985"/>
        <dbReference type="ChEBI" id="CHEBI:29991"/>
        <dbReference type="ChEBI" id="CHEBI:30616"/>
        <dbReference type="ChEBI" id="CHEBI:33019"/>
        <dbReference type="ChEBI" id="CHEBI:58048"/>
        <dbReference type="ChEBI" id="CHEBI:58359"/>
        <dbReference type="ChEBI" id="CHEBI:456215"/>
        <dbReference type="EC" id="6.3.5.4"/>
    </reaction>
</comment>
<dbReference type="InterPro" id="IPR029055">
    <property type="entry name" value="Ntn_hydrolases_N"/>
</dbReference>
<keyword evidence="7 9" id="KW-0315">Glutamine amidotransferase</keyword>
<dbReference type="SUPFAM" id="SSF52402">
    <property type="entry name" value="Adenine nucleotide alpha hydrolases-like"/>
    <property type="match status" value="1"/>
</dbReference>
<evidence type="ECO:0000256" key="8">
    <source>
        <dbReference type="ARBA" id="ARBA00048741"/>
    </source>
</evidence>
<dbReference type="Gene3D" id="3.60.20.10">
    <property type="entry name" value="Glutamine Phosphoribosylpyrophosphate, subunit 1, domain 1"/>
    <property type="match status" value="1"/>
</dbReference>
<dbReference type="GO" id="GO:0005829">
    <property type="term" value="C:cytosol"/>
    <property type="evidence" value="ECO:0007669"/>
    <property type="project" value="TreeGrafter"/>
</dbReference>
<evidence type="ECO:0000256" key="9">
    <source>
        <dbReference type="PIRSR" id="PIRSR001589-1"/>
    </source>
</evidence>
<dbReference type="Proteomes" id="UP000050465">
    <property type="component" value="Unassembled WGS sequence"/>
</dbReference>
<accession>A0A0P8BIR7</accession>
<dbReference type="GO" id="GO:0005524">
    <property type="term" value="F:ATP binding"/>
    <property type="evidence" value="ECO:0007669"/>
    <property type="project" value="UniProtKB-KW"/>
</dbReference>
<protein>
    <recommendedName>
        <fullName evidence="3">asparagine synthase (glutamine-hydrolyzing)</fullName>
        <ecNumber evidence="3">6.3.5.4</ecNumber>
    </recommendedName>
</protein>
<evidence type="ECO:0000256" key="3">
    <source>
        <dbReference type="ARBA" id="ARBA00012737"/>
    </source>
</evidence>
<feature type="active site" description="For GATase activity" evidence="9">
    <location>
        <position position="2"/>
    </location>
</feature>
<keyword evidence="5 10" id="KW-0067">ATP-binding</keyword>
<feature type="binding site" evidence="10">
    <location>
        <begin position="363"/>
        <end position="364"/>
    </location>
    <ligand>
        <name>ATP</name>
        <dbReference type="ChEBI" id="CHEBI:30616"/>
    </ligand>
</feature>
<dbReference type="InterPro" id="IPR014729">
    <property type="entry name" value="Rossmann-like_a/b/a_fold"/>
</dbReference>
<dbReference type="EMBL" id="LJZR01000029">
    <property type="protein sequence ID" value="KPQ33595.1"/>
    <property type="molecule type" value="Genomic_DNA"/>
</dbReference>
<dbReference type="PATRIC" id="fig|1666911.3.peg.2055"/>